<keyword evidence="8" id="KW-1185">Reference proteome</keyword>
<evidence type="ECO:0000259" key="5">
    <source>
        <dbReference type="Pfam" id="PF23493"/>
    </source>
</evidence>
<dbReference type="AlphaFoldDB" id="A0A2V1K7K0"/>
<organism evidence="7 8">
    <name type="scientific">Ancrocorticia populi</name>
    <dbReference type="NCBI Taxonomy" id="2175228"/>
    <lineage>
        <taxon>Bacteria</taxon>
        <taxon>Bacillati</taxon>
        <taxon>Actinomycetota</taxon>
        <taxon>Actinomycetes</taxon>
        <taxon>Actinomycetales</taxon>
        <taxon>Actinomycetaceae</taxon>
        <taxon>Ancrocorticia</taxon>
    </lineage>
</organism>
<dbReference type="GO" id="GO:0005524">
    <property type="term" value="F:ATP binding"/>
    <property type="evidence" value="ECO:0007669"/>
    <property type="project" value="UniProtKB-KW"/>
</dbReference>
<feature type="transmembrane region" description="Helical" evidence="4">
    <location>
        <begin position="53"/>
        <end position="79"/>
    </location>
</feature>
<evidence type="ECO:0000313" key="8">
    <source>
        <dbReference type="Proteomes" id="UP000245283"/>
    </source>
</evidence>
<evidence type="ECO:0000256" key="4">
    <source>
        <dbReference type="SAM" id="Phobius"/>
    </source>
</evidence>
<evidence type="ECO:0000256" key="1">
    <source>
        <dbReference type="ARBA" id="ARBA00022598"/>
    </source>
</evidence>
<dbReference type="SUPFAM" id="SSF47323">
    <property type="entry name" value="Anticodon-binding domain of a subclass of class I aminoacyl-tRNA synthetases"/>
    <property type="match status" value="1"/>
</dbReference>
<keyword evidence="4" id="KW-0472">Membrane</keyword>
<dbReference type="Proteomes" id="UP000245283">
    <property type="component" value="Unassembled WGS sequence"/>
</dbReference>
<name>A0A2V1K7K0_9ACTO</name>
<proteinExistence type="predicted"/>
<dbReference type="GO" id="GO:0004812">
    <property type="term" value="F:aminoacyl-tRNA ligase activity"/>
    <property type="evidence" value="ECO:0007669"/>
    <property type="project" value="InterPro"/>
</dbReference>
<dbReference type="EMBL" id="QETB01000005">
    <property type="protein sequence ID" value="PWF25639.1"/>
    <property type="molecule type" value="Genomic_DNA"/>
</dbReference>
<protein>
    <recommendedName>
        <fullName evidence="9">DUF308 domain-containing protein</fullName>
    </recommendedName>
</protein>
<reference evidence="8" key="1">
    <citation type="submission" date="2018-05" db="EMBL/GenBank/DDBJ databases">
        <authorList>
            <person name="Li Y."/>
        </authorList>
    </citation>
    <scope>NUCLEOTIDE SEQUENCE [LARGE SCALE GENOMIC DNA]</scope>
    <source>
        <strain evidence="8">sk1b4</strain>
    </source>
</reference>
<keyword evidence="3" id="KW-0067">ATP-binding</keyword>
<evidence type="ECO:0000259" key="6">
    <source>
        <dbReference type="Pfam" id="PF23494"/>
    </source>
</evidence>
<feature type="domain" description="Cysteinyl-tRNA ligase anticodon binding" evidence="5">
    <location>
        <begin position="174"/>
        <end position="223"/>
    </location>
</feature>
<dbReference type="RefSeq" id="WP_109094127.1">
    <property type="nucleotide sequence ID" value="NZ_QETB01000005.1"/>
</dbReference>
<keyword evidence="1" id="KW-0436">Ligase</keyword>
<dbReference type="GO" id="GO:0006418">
    <property type="term" value="P:tRNA aminoacylation for protein translation"/>
    <property type="evidence" value="ECO:0007669"/>
    <property type="project" value="InterPro"/>
</dbReference>
<dbReference type="Pfam" id="PF23493">
    <property type="entry name" value="CysS_C"/>
    <property type="match status" value="1"/>
</dbReference>
<feature type="transmembrane region" description="Helical" evidence="4">
    <location>
        <begin position="12"/>
        <end position="33"/>
    </location>
</feature>
<keyword evidence="2" id="KW-0547">Nucleotide-binding</keyword>
<accession>A0A2V1K7K0</accession>
<dbReference type="InterPro" id="IPR056411">
    <property type="entry name" value="CysS_C"/>
</dbReference>
<feature type="domain" description="YqeB PH" evidence="6">
    <location>
        <begin position="6"/>
        <end position="156"/>
    </location>
</feature>
<evidence type="ECO:0008006" key="9">
    <source>
        <dbReference type="Google" id="ProtNLM"/>
    </source>
</evidence>
<sequence length="232" mass="26066">MIEQSTTVAVPRSWLSAMCLSGAVIGFLAAHIVKPVVNWIVEILGSAPSWLNAAANLPSAWAVPVFSLIGLAVGGWFAYEWQKENGSVVISRQNVTVFRESGNQRVARERIASVYTDGKDLVIADRRTNELLRISSDNALEDQMRRAFELQGYPWKGTKDPNESSFETWIDGDDALDSQMHAVLRQRRDALEDKHFGAAKDFREELLSHGVIVRDRNGTQQVRVIPREYEVR</sequence>
<dbReference type="InterPro" id="IPR057798">
    <property type="entry name" value="PH_YqeB"/>
</dbReference>
<dbReference type="Pfam" id="PF23494">
    <property type="entry name" value="bPH_10"/>
    <property type="match status" value="1"/>
</dbReference>
<dbReference type="OrthoDB" id="5145029at2"/>
<gene>
    <name evidence="7" type="ORF">DD236_09295</name>
</gene>
<evidence type="ECO:0000256" key="2">
    <source>
        <dbReference type="ARBA" id="ARBA00022741"/>
    </source>
</evidence>
<keyword evidence="4" id="KW-1133">Transmembrane helix</keyword>
<evidence type="ECO:0000313" key="7">
    <source>
        <dbReference type="EMBL" id="PWF25639.1"/>
    </source>
</evidence>
<dbReference type="Gene3D" id="1.20.120.1910">
    <property type="entry name" value="Cysteine-tRNA ligase, C-terminal anti-codon recognition domain"/>
    <property type="match status" value="1"/>
</dbReference>
<comment type="caution">
    <text evidence="7">The sequence shown here is derived from an EMBL/GenBank/DDBJ whole genome shotgun (WGS) entry which is preliminary data.</text>
</comment>
<evidence type="ECO:0000256" key="3">
    <source>
        <dbReference type="ARBA" id="ARBA00022840"/>
    </source>
</evidence>
<dbReference type="InterPro" id="IPR009080">
    <property type="entry name" value="tRNAsynth_Ia_anticodon-bd"/>
</dbReference>
<keyword evidence="4" id="KW-0812">Transmembrane</keyword>